<evidence type="ECO:0000256" key="7">
    <source>
        <dbReference type="ARBA" id="ARBA00022835"/>
    </source>
</evidence>
<evidence type="ECO:0000256" key="9">
    <source>
        <dbReference type="ARBA" id="ARBA00023242"/>
    </source>
</evidence>
<accession>A0A151GXG4</accession>
<dbReference type="InterPro" id="IPR036345">
    <property type="entry name" value="ExoRNase_PH_dom2_sf"/>
</dbReference>
<evidence type="ECO:0000259" key="13">
    <source>
        <dbReference type="Pfam" id="PF03725"/>
    </source>
</evidence>
<dbReference type="Gene3D" id="3.30.230.70">
    <property type="entry name" value="GHMP Kinase, N-terminal domain"/>
    <property type="match status" value="1"/>
</dbReference>
<dbReference type="GO" id="GO:0000177">
    <property type="term" value="C:cytoplasmic exosome (RNase complex)"/>
    <property type="evidence" value="ECO:0007669"/>
    <property type="project" value="TreeGrafter"/>
</dbReference>
<dbReference type="InterPro" id="IPR001247">
    <property type="entry name" value="ExoRNase_PH_dom1"/>
</dbReference>
<feature type="compositionally biased region" description="Basic residues" evidence="11">
    <location>
        <begin position="332"/>
        <end position="341"/>
    </location>
</feature>
<keyword evidence="7" id="KW-0271">Exosome</keyword>
<gene>
    <name evidence="14" type="ORF">DCS_02905</name>
</gene>
<dbReference type="GO" id="GO:0016075">
    <property type="term" value="P:rRNA catabolic process"/>
    <property type="evidence" value="ECO:0007669"/>
    <property type="project" value="TreeGrafter"/>
</dbReference>
<dbReference type="RefSeq" id="XP_040661113.1">
    <property type="nucleotide sequence ID" value="XM_040800230.1"/>
</dbReference>
<feature type="compositionally biased region" description="Basic and acidic residues" evidence="11">
    <location>
        <begin position="346"/>
        <end position="364"/>
    </location>
</feature>
<evidence type="ECO:0000259" key="12">
    <source>
        <dbReference type="Pfam" id="PF01138"/>
    </source>
</evidence>
<comment type="subcellular location">
    <subcellularLocation>
        <location evidence="1">Cytoplasm</location>
    </subcellularLocation>
    <subcellularLocation>
        <location evidence="2">Nucleus</location>
        <location evidence="2">Nucleolus</location>
    </subcellularLocation>
</comment>
<evidence type="ECO:0000313" key="14">
    <source>
        <dbReference type="EMBL" id="KYK61761.1"/>
    </source>
</evidence>
<evidence type="ECO:0000313" key="15">
    <source>
        <dbReference type="Proteomes" id="UP000076580"/>
    </source>
</evidence>
<dbReference type="SUPFAM" id="SSF54211">
    <property type="entry name" value="Ribosomal protein S5 domain 2-like"/>
    <property type="match status" value="1"/>
</dbReference>
<evidence type="ECO:0000256" key="2">
    <source>
        <dbReference type="ARBA" id="ARBA00004604"/>
    </source>
</evidence>
<dbReference type="GO" id="GO:0071028">
    <property type="term" value="P:nuclear mRNA surveillance"/>
    <property type="evidence" value="ECO:0007669"/>
    <property type="project" value="TreeGrafter"/>
</dbReference>
<dbReference type="STRING" id="98403.A0A151GXG4"/>
<dbReference type="GO" id="GO:0035925">
    <property type="term" value="F:mRNA 3'-UTR AU-rich region binding"/>
    <property type="evidence" value="ECO:0007669"/>
    <property type="project" value="TreeGrafter"/>
</dbReference>
<dbReference type="InterPro" id="IPR015847">
    <property type="entry name" value="ExoRNase_PH_dom2"/>
</dbReference>
<dbReference type="EMBL" id="LAYC01000001">
    <property type="protein sequence ID" value="KYK61761.1"/>
    <property type="molecule type" value="Genomic_DNA"/>
</dbReference>
<dbReference type="GO" id="GO:0000176">
    <property type="term" value="C:nuclear exosome (RNase complex)"/>
    <property type="evidence" value="ECO:0007669"/>
    <property type="project" value="TreeGrafter"/>
</dbReference>
<dbReference type="SUPFAM" id="SSF55666">
    <property type="entry name" value="Ribonuclease PH domain 2-like"/>
    <property type="match status" value="1"/>
</dbReference>
<keyword evidence="15" id="KW-1185">Reference proteome</keyword>
<protein>
    <recommendedName>
        <fullName evidence="4">Exosome complex component RRP45</fullName>
    </recommendedName>
    <alternativeName>
        <fullName evidence="10">Ribosomal RNA-processing protein 45</fullName>
    </alternativeName>
</protein>
<dbReference type="AlphaFoldDB" id="A0A151GXG4"/>
<dbReference type="InParanoid" id="A0A151GXG4"/>
<comment type="caution">
    <text evidence="14">The sequence shown here is derived from an EMBL/GenBank/DDBJ whole genome shotgun (WGS) entry which is preliminary data.</text>
</comment>
<dbReference type="GeneID" id="63715548"/>
<keyword evidence="6" id="KW-0698">rRNA processing</keyword>
<evidence type="ECO:0000256" key="4">
    <source>
        <dbReference type="ARBA" id="ARBA00019572"/>
    </source>
</evidence>
<name>A0A151GXG4_DRECN</name>
<evidence type="ECO:0000256" key="1">
    <source>
        <dbReference type="ARBA" id="ARBA00004496"/>
    </source>
</evidence>
<dbReference type="GO" id="GO:0000467">
    <property type="term" value="P:exonucleolytic trimming to generate mature 3'-end of 5.8S rRNA from tricistronic rRNA transcript (SSU-rRNA, 5.8S rRNA, LSU-rRNA)"/>
    <property type="evidence" value="ECO:0007669"/>
    <property type="project" value="TreeGrafter"/>
</dbReference>
<evidence type="ECO:0000256" key="5">
    <source>
        <dbReference type="ARBA" id="ARBA00022490"/>
    </source>
</evidence>
<evidence type="ECO:0000256" key="11">
    <source>
        <dbReference type="SAM" id="MobiDB-lite"/>
    </source>
</evidence>
<dbReference type="PANTHER" id="PTHR11097">
    <property type="entry name" value="EXOSOME COMPLEX EXONUCLEASE RIBOSOMAL RNA PROCESSING PROTEIN"/>
    <property type="match status" value="1"/>
</dbReference>
<keyword evidence="9" id="KW-0539">Nucleus</keyword>
<dbReference type="GO" id="GO:0071035">
    <property type="term" value="P:nuclear polyadenylation-dependent rRNA catabolic process"/>
    <property type="evidence" value="ECO:0007669"/>
    <property type="project" value="TreeGrafter"/>
</dbReference>
<keyword evidence="5" id="KW-0963">Cytoplasm</keyword>
<organism evidence="14 15">
    <name type="scientific">Drechmeria coniospora</name>
    <name type="common">Nematophagous fungus</name>
    <name type="synonym">Meria coniospora</name>
    <dbReference type="NCBI Taxonomy" id="98403"/>
    <lineage>
        <taxon>Eukaryota</taxon>
        <taxon>Fungi</taxon>
        <taxon>Dikarya</taxon>
        <taxon>Ascomycota</taxon>
        <taxon>Pezizomycotina</taxon>
        <taxon>Sordariomycetes</taxon>
        <taxon>Hypocreomycetidae</taxon>
        <taxon>Hypocreales</taxon>
        <taxon>Ophiocordycipitaceae</taxon>
        <taxon>Drechmeria</taxon>
    </lineage>
</organism>
<dbReference type="FunFam" id="3.30.230.70:FF:000005">
    <property type="entry name" value="Exosome complex component RRP45"/>
    <property type="match status" value="1"/>
</dbReference>
<dbReference type="InterPro" id="IPR033100">
    <property type="entry name" value="Rrp45"/>
</dbReference>
<keyword evidence="8" id="KW-0694">RNA-binding</keyword>
<dbReference type="InterPro" id="IPR020568">
    <property type="entry name" value="Ribosomal_Su5_D2-typ_SF"/>
</dbReference>
<proteinExistence type="inferred from homology"/>
<evidence type="ECO:0000256" key="6">
    <source>
        <dbReference type="ARBA" id="ARBA00022552"/>
    </source>
</evidence>
<sequence>MPREAEPSLAEKTFVLKALEEGLRLDNRKFDQFRSIDLTFGHDFGMAEVQCGKTRVVANVSAEVTVPYADRPFDGIFTITSELSPMMAPSFEVNRPTEEEVLLSRTLEKTIRRSGALDTESLCLIAGQKCWAVRVDLHVLTHDGNLVDAACLAVIAGLRHFRKPETSIEGEALTIYTAAEREPVALSWLHSPFCVTFSYFGDDGETALLDTNWLEEQLRISSCTFSLNKHGEICQVSKLGGSDIDAPVFVQCARTALAKSKDLSDLVDAKLAQDAKRRDKGGLMAELTAENERRAQAMGRTRLLHVEGGPTQERRRRNDATTMGTKTISMSPRRRAKRHVPRALAHGRDPDRSTRTGRLPHEGRPGLLVPLDPGPHPIDGFPHAVAGQGAHGQHPRVADARGLVALHDALDEPLLDTDGLDAVLAVLLVGEDQQRHALGLRVLQDVLEDEAALVEPARAVVVLEGAVADVGAVDDEDDGVAARVVALPQVAQRVLAADVPQLEVHVGQADGRHVLADRRHRLELGLGAAGVEEGLDLLVERRLSRIVEAEEDDGVFCEGRRQPSALAPRHRPDLNAEGRGAQARSLDGAEGNRGSADGATDLLCSSRRDTGPCRGGTLLTSTLLPPPGCRHEGRVHRVGCYSRVLGRRRVAVEWNGIFANVAWSRLKLPCGCRSEIVAQDTAGGGWMARWRLREGD</sequence>
<reference evidence="14 15" key="1">
    <citation type="journal article" date="2016" name="Sci. Rep.">
        <title>Insights into Adaptations to a Near-Obligate Nematode Endoparasitic Lifestyle from the Finished Genome of Drechmeria coniospora.</title>
        <authorList>
            <person name="Zhang L."/>
            <person name="Zhou Z."/>
            <person name="Guo Q."/>
            <person name="Fokkens L."/>
            <person name="Miskei M."/>
            <person name="Pocsi I."/>
            <person name="Zhang W."/>
            <person name="Chen M."/>
            <person name="Wang L."/>
            <person name="Sun Y."/>
            <person name="Donzelli B.G."/>
            <person name="Gibson D.M."/>
            <person name="Nelson D.R."/>
            <person name="Luo J.G."/>
            <person name="Rep M."/>
            <person name="Liu H."/>
            <person name="Yang S."/>
            <person name="Wang J."/>
            <person name="Krasnoff S.B."/>
            <person name="Xu Y."/>
            <person name="Molnar I."/>
            <person name="Lin M."/>
        </authorList>
    </citation>
    <scope>NUCLEOTIDE SEQUENCE [LARGE SCALE GENOMIC DNA]</scope>
    <source>
        <strain evidence="14 15">ARSEF 6962</strain>
    </source>
</reference>
<dbReference type="InterPro" id="IPR027408">
    <property type="entry name" value="PNPase/RNase_PH_dom_sf"/>
</dbReference>
<dbReference type="Proteomes" id="UP000076580">
    <property type="component" value="Chromosome 01"/>
</dbReference>
<feature type="domain" description="Exoribonuclease phosphorolytic" evidence="12">
    <location>
        <begin position="32"/>
        <end position="164"/>
    </location>
</feature>
<evidence type="ECO:0000256" key="10">
    <source>
        <dbReference type="ARBA" id="ARBA00077933"/>
    </source>
</evidence>
<comment type="similarity">
    <text evidence="3">Belongs to the RNase PH family.</text>
</comment>
<dbReference type="GO" id="GO:0034473">
    <property type="term" value="P:U1 snRNA 3'-end processing"/>
    <property type="evidence" value="ECO:0007669"/>
    <property type="project" value="TreeGrafter"/>
</dbReference>
<evidence type="ECO:0000256" key="8">
    <source>
        <dbReference type="ARBA" id="ARBA00022884"/>
    </source>
</evidence>
<dbReference type="Pfam" id="PF01138">
    <property type="entry name" value="RNase_PH"/>
    <property type="match status" value="1"/>
</dbReference>
<dbReference type="GO" id="GO:0005730">
    <property type="term" value="C:nucleolus"/>
    <property type="evidence" value="ECO:0007669"/>
    <property type="project" value="UniProtKB-SubCell"/>
</dbReference>
<dbReference type="GO" id="GO:0034476">
    <property type="term" value="P:U5 snRNA 3'-end processing"/>
    <property type="evidence" value="ECO:0007669"/>
    <property type="project" value="TreeGrafter"/>
</dbReference>
<feature type="domain" description="Exoribonuclease phosphorolytic" evidence="13">
    <location>
        <begin position="191"/>
        <end position="258"/>
    </location>
</feature>
<feature type="region of interest" description="Disordered" evidence="11">
    <location>
        <begin position="328"/>
        <end position="365"/>
    </location>
</feature>
<dbReference type="GO" id="GO:0034475">
    <property type="term" value="P:U4 snRNA 3'-end processing"/>
    <property type="evidence" value="ECO:0007669"/>
    <property type="project" value="TreeGrafter"/>
</dbReference>
<dbReference type="CDD" id="cd11368">
    <property type="entry name" value="RNase_PH_RRP45"/>
    <property type="match status" value="1"/>
</dbReference>
<dbReference type="Pfam" id="PF03725">
    <property type="entry name" value="RNase_PH_C"/>
    <property type="match status" value="1"/>
</dbReference>
<feature type="region of interest" description="Disordered" evidence="11">
    <location>
        <begin position="559"/>
        <end position="594"/>
    </location>
</feature>
<dbReference type="InterPro" id="IPR050590">
    <property type="entry name" value="Exosome_comp_Rrp42_subfam"/>
</dbReference>
<evidence type="ECO:0000256" key="3">
    <source>
        <dbReference type="ARBA" id="ARBA00006678"/>
    </source>
</evidence>
<dbReference type="PANTHER" id="PTHR11097:SF14">
    <property type="entry name" value="EXOSOME COMPLEX COMPONENT RRP45"/>
    <property type="match status" value="1"/>
</dbReference>
<dbReference type="GO" id="GO:0071038">
    <property type="term" value="P:TRAMP-dependent tRNA surveillance pathway"/>
    <property type="evidence" value="ECO:0007669"/>
    <property type="project" value="TreeGrafter"/>
</dbReference>